<dbReference type="PANTHER" id="PTHR34153">
    <property type="entry name" value="SI:CH211-262H13.3-RELATED-RELATED"/>
    <property type="match status" value="1"/>
</dbReference>
<dbReference type="Proteomes" id="UP001345963">
    <property type="component" value="Unassembled WGS sequence"/>
</dbReference>
<name>A0ABU7B011_9TELE</name>
<keyword evidence="2" id="KW-1185">Reference proteome</keyword>
<proteinExistence type="predicted"/>
<organism evidence="1 2">
    <name type="scientific">Ataeniobius toweri</name>
    <dbReference type="NCBI Taxonomy" id="208326"/>
    <lineage>
        <taxon>Eukaryota</taxon>
        <taxon>Metazoa</taxon>
        <taxon>Chordata</taxon>
        <taxon>Craniata</taxon>
        <taxon>Vertebrata</taxon>
        <taxon>Euteleostomi</taxon>
        <taxon>Actinopterygii</taxon>
        <taxon>Neopterygii</taxon>
        <taxon>Teleostei</taxon>
        <taxon>Neoteleostei</taxon>
        <taxon>Acanthomorphata</taxon>
        <taxon>Ovalentaria</taxon>
        <taxon>Atherinomorphae</taxon>
        <taxon>Cyprinodontiformes</taxon>
        <taxon>Goodeidae</taxon>
        <taxon>Ataeniobius</taxon>
    </lineage>
</organism>
<dbReference type="EMBL" id="JAHUTI010036684">
    <property type="protein sequence ID" value="MED6243857.1"/>
    <property type="molecule type" value="Genomic_DNA"/>
</dbReference>
<evidence type="ECO:0000313" key="1">
    <source>
        <dbReference type="EMBL" id="MED6243857.1"/>
    </source>
</evidence>
<reference evidence="1 2" key="1">
    <citation type="submission" date="2021-07" db="EMBL/GenBank/DDBJ databases">
        <authorList>
            <person name="Palmer J.M."/>
        </authorList>
    </citation>
    <scope>NUCLEOTIDE SEQUENCE [LARGE SCALE GENOMIC DNA]</scope>
    <source>
        <strain evidence="1 2">AT_MEX2019</strain>
        <tissue evidence="1">Muscle</tissue>
    </source>
</reference>
<sequence length="97" mass="10970">MVADIGGTSVNDATRRMMKFLISPELAVKYNMLGRHGKKKFKDLRVFNVVYEALKKNALTSQVNLQEAEKALSKWFSGARDRGGLRATRVQNRRTAL</sequence>
<accession>A0ABU7B011</accession>
<gene>
    <name evidence="1" type="ORF">ATANTOWER_028524</name>
</gene>
<evidence type="ECO:0000313" key="2">
    <source>
        <dbReference type="Proteomes" id="UP001345963"/>
    </source>
</evidence>
<comment type="caution">
    <text evidence="1">The sequence shown here is derived from an EMBL/GenBank/DDBJ whole genome shotgun (WGS) entry which is preliminary data.</text>
</comment>
<protein>
    <submittedName>
        <fullName evidence="1">Uncharacterized protein</fullName>
    </submittedName>
</protein>
<dbReference type="PANTHER" id="PTHR34153:SF2">
    <property type="entry name" value="SI:CH211-262H13.3-RELATED"/>
    <property type="match status" value="1"/>
</dbReference>